<dbReference type="STRING" id="398767.Glov_2788"/>
<evidence type="ECO:0000256" key="11">
    <source>
        <dbReference type="ARBA" id="ARBA00048802"/>
    </source>
</evidence>
<name>B3E7I4_TRIL1</name>
<dbReference type="Gene3D" id="3.20.20.70">
    <property type="entry name" value="Aldolase class I"/>
    <property type="match status" value="1"/>
</dbReference>
<dbReference type="Proteomes" id="UP000002420">
    <property type="component" value="Chromosome"/>
</dbReference>
<dbReference type="EMBL" id="CP001089">
    <property type="protein sequence ID" value="ACD96501.1"/>
    <property type="molecule type" value="Genomic_DNA"/>
</dbReference>
<keyword evidence="14" id="KW-0547">Nucleotide-binding</keyword>
<dbReference type="HOGENOM" id="CLU_013299_0_3_7"/>
<feature type="active site" description="Proton donor" evidence="13">
    <location>
        <position position="105"/>
    </location>
</feature>
<keyword evidence="9 12" id="KW-0560">Oxidoreductase</keyword>
<dbReference type="GO" id="GO:0000049">
    <property type="term" value="F:tRNA binding"/>
    <property type="evidence" value="ECO:0007669"/>
    <property type="project" value="UniProtKB-KW"/>
</dbReference>
<dbReference type="GO" id="GO:0017150">
    <property type="term" value="F:tRNA dihydrouridine synthase activity"/>
    <property type="evidence" value="ECO:0007669"/>
    <property type="project" value="InterPro"/>
</dbReference>
<dbReference type="eggNOG" id="COG0042">
    <property type="taxonomic scope" value="Bacteria"/>
</dbReference>
<evidence type="ECO:0000256" key="10">
    <source>
        <dbReference type="ARBA" id="ARBA00048205"/>
    </source>
</evidence>
<dbReference type="SUPFAM" id="SSF51395">
    <property type="entry name" value="FMN-linked oxidoreductases"/>
    <property type="match status" value="1"/>
</dbReference>
<dbReference type="CDD" id="cd02801">
    <property type="entry name" value="DUS_like_FMN"/>
    <property type="match status" value="1"/>
</dbReference>
<evidence type="ECO:0000256" key="4">
    <source>
        <dbReference type="ARBA" id="ARBA00022630"/>
    </source>
</evidence>
<dbReference type="PROSITE" id="PS01136">
    <property type="entry name" value="UPF0034"/>
    <property type="match status" value="1"/>
</dbReference>
<evidence type="ECO:0000256" key="2">
    <source>
        <dbReference type="ARBA" id="ARBA00002790"/>
    </source>
</evidence>
<evidence type="ECO:0000256" key="6">
    <source>
        <dbReference type="ARBA" id="ARBA00022694"/>
    </source>
</evidence>
<dbReference type="InterPro" id="IPR035587">
    <property type="entry name" value="DUS-like_FMN-bd"/>
</dbReference>
<comment type="cofactor">
    <cofactor evidence="1 12 14">
        <name>FMN</name>
        <dbReference type="ChEBI" id="CHEBI:58210"/>
    </cofactor>
</comment>
<keyword evidence="8" id="KW-0694">RNA-binding</keyword>
<comment type="catalytic activity">
    <reaction evidence="10">
        <text>a 5,6-dihydrouridine in tRNA + NADP(+) = a uridine in tRNA + NADPH + H(+)</text>
        <dbReference type="Rhea" id="RHEA:23624"/>
        <dbReference type="Rhea" id="RHEA-COMP:13339"/>
        <dbReference type="Rhea" id="RHEA-COMP:13887"/>
        <dbReference type="ChEBI" id="CHEBI:15378"/>
        <dbReference type="ChEBI" id="CHEBI:57783"/>
        <dbReference type="ChEBI" id="CHEBI:58349"/>
        <dbReference type="ChEBI" id="CHEBI:65315"/>
        <dbReference type="ChEBI" id="CHEBI:74443"/>
    </reaction>
</comment>
<feature type="binding site" evidence="14">
    <location>
        <position position="76"/>
    </location>
    <ligand>
        <name>FMN</name>
        <dbReference type="ChEBI" id="CHEBI:58210"/>
    </ligand>
</feature>
<dbReference type="Gene3D" id="1.10.1200.80">
    <property type="entry name" value="Putative flavin oxidoreducatase, domain 2"/>
    <property type="match status" value="1"/>
</dbReference>
<keyword evidence="17" id="KW-1185">Reference proteome</keyword>
<accession>B3E7I4</accession>
<keyword evidence="6 12" id="KW-0819">tRNA processing</keyword>
<keyword evidence="7" id="KW-0521">NADP</keyword>
<evidence type="ECO:0000256" key="8">
    <source>
        <dbReference type="ARBA" id="ARBA00022884"/>
    </source>
</evidence>
<dbReference type="GO" id="GO:0050660">
    <property type="term" value="F:flavin adenine dinucleotide binding"/>
    <property type="evidence" value="ECO:0007669"/>
    <property type="project" value="InterPro"/>
</dbReference>
<evidence type="ECO:0000313" key="17">
    <source>
        <dbReference type="Proteomes" id="UP000002420"/>
    </source>
</evidence>
<evidence type="ECO:0000256" key="3">
    <source>
        <dbReference type="ARBA" id="ARBA00022555"/>
    </source>
</evidence>
<dbReference type="Pfam" id="PF01207">
    <property type="entry name" value="Dus"/>
    <property type="match status" value="1"/>
</dbReference>
<evidence type="ECO:0000259" key="15">
    <source>
        <dbReference type="Pfam" id="PF01207"/>
    </source>
</evidence>
<evidence type="ECO:0000256" key="9">
    <source>
        <dbReference type="ARBA" id="ARBA00023002"/>
    </source>
</evidence>
<dbReference type="InterPro" id="IPR024036">
    <property type="entry name" value="tRNA-dHydroUridine_Synthase_C"/>
</dbReference>
<sequence length="325" mass="35319">MSLLRPLKIGSLTLPHNLLLAPLAGITNHVFRLICRQAGACLAFTEMISVNGMVREGEKTLALLSSSPDDRPLGVQLFGNAPELLAQAASMVKDNADLIDINMGCPVRKVVGTGAGSALLQDTARIAEIVRSVRRTTNLPLTIKIRSGWQCGDDTWQEVGRIAEAEGCDAITLHPRSRAQMFNGQADWQQIGQLKQLVKIPVIGSGDLFTPQDCRRMLSETGCDGLMVARGALGNPWIFSQTCELLEGRPVTPVSCADRMAMAEQHLALFTDYAGESVAVREMKKHLGWYIHGVPGAAALRRTVNTARNMNELLDVIEQIRKTGV</sequence>
<dbReference type="KEGG" id="glo:Glov_2788"/>
<protein>
    <recommendedName>
        <fullName evidence="12">tRNA-dihydrouridine synthase</fullName>
        <ecNumber evidence="12">1.3.1.-</ecNumber>
    </recommendedName>
</protein>
<evidence type="ECO:0000256" key="14">
    <source>
        <dbReference type="PIRSR" id="PIRSR006621-2"/>
    </source>
</evidence>
<evidence type="ECO:0000256" key="7">
    <source>
        <dbReference type="ARBA" id="ARBA00022857"/>
    </source>
</evidence>
<keyword evidence="3" id="KW-0820">tRNA-binding</keyword>
<feature type="binding site" evidence="14">
    <location>
        <begin position="229"/>
        <end position="230"/>
    </location>
    <ligand>
        <name>FMN</name>
        <dbReference type="ChEBI" id="CHEBI:58210"/>
    </ligand>
</feature>
<proteinExistence type="inferred from homology"/>
<comment type="function">
    <text evidence="2 12">Catalyzes the synthesis of 5,6-dihydrouridine (D), a modified base found in the D-loop of most tRNAs, via the reduction of the C5-C6 double bond in target uridines.</text>
</comment>
<evidence type="ECO:0000256" key="5">
    <source>
        <dbReference type="ARBA" id="ARBA00022643"/>
    </source>
</evidence>
<dbReference type="AlphaFoldDB" id="B3E7I4"/>
<dbReference type="InterPro" id="IPR013785">
    <property type="entry name" value="Aldolase_TIM"/>
</dbReference>
<evidence type="ECO:0000256" key="12">
    <source>
        <dbReference type="PIRNR" id="PIRNR006621"/>
    </source>
</evidence>
<feature type="binding site" evidence="14">
    <location>
        <position position="174"/>
    </location>
    <ligand>
        <name>FMN</name>
        <dbReference type="ChEBI" id="CHEBI:58210"/>
    </ligand>
</feature>
<evidence type="ECO:0000256" key="13">
    <source>
        <dbReference type="PIRSR" id="PIRSR006621-1"/>
    </source>
</evidence>
<dbReference type="PANTHER" id="PTHR45846">
    <property type="entry name" value="TRNA-DIHYDROURIDINE(47) SYNTHASE [NAD(P)(+)]-LIKE"/>
    <property type="match status" value="1"/>
</dbReference>
<dbReference type="InterPro" id="IPR018517">
    <property type="entry name" value="tRNA_hU_synthase_CS"/>
</dbReference>
<evidence type="ECO:0000256" key="1">
    <source>
        <dbReference type="ARBA" id="ARBA00001917"/>
    </source>
</evidence>
<evidence type="ECO:0000313" key="16">
    <source>
        <dbReference type="EMBL" id="ACD96501.1"/>
    </source>
</evidence>
<dbReference type="NCBIfam" id="TIGR00737">
    <property type="entry name" value="nifR3_yhdG"/>
    <property type="match status" value="1"/>
</dbReference>
<comment type="catalytic activity">
    <reaction evidence="11">
        <text>a 5,6-dihydrouridine in tRNA + NAD(+) = a uridine in tRNA + NADH + H(+)</text>
        <dbReference type="Rhea" id="RHEA:54452"/>
        <dbReference type="Rhea" id="RHEA-COMP:13339"/>
        <dbReference type="Rhea" id="RHEA-COMP:13887"/>
        <dbReference type="ChEBI" id="CHEBI:15378"/>
        <dbReference type="ChEBI" id="CHEBI:57540"/>
        <dbReference type="ChEBI" id="CHEBI:57945"/>
        <dbReference type="ChEBI" id="CHEBI:65315"/>
        <dbReference type="ChEBI" id="CHEBI:74443"/>
    </reaction>
</comment>
<keyword evidence="5 12" id="KW-0288">FMN</keyword>
<feature type="binding site" evidence="14">
    <location>
        <position position="144"/>
    </location>
    <ligand>
        <name>FMN</name>
        <dbReference type="ChEBI" id="CHEBI:58210"/>
    </ligand>
</feature>
<dbReference type="InterPro" id="IPR001269">
    <property type="entry name" value="DUS_fam"/>
</dbReference>
<keyword evidence="4 12" id="KW-0285">Flavoprotein</keyword>
<feature type="domain" description="DUS-like FMN-binding" evidence="15">
    <location>
        <begin position="19"/>
        <end position="318"/>
    </location>
</feature>
<organism evidence="16 17">
    <name type="scientific">Trichlorobacter lovleyi (strain ATCC BAA-1151 / DSM 17278 / SZ)</name>
    <name type="common">Geobacter lovleyi</name>
    <dbReference type="NCBI Taxonomy" id="398767"/>
    <lineage>
        <taxon>Bacteria</taxon>
        <taxon>Pseudomonadati</taxon>
        <taxon>Thermodesulfobacteriota</taxon>
        <taxon>Desulfuromonadia</taxon>
        <taxon>Geobacterales</taxon>
        <taxon>Geobacteraceae</taxon>
        <taxon>Trichlorobacter</taxon>
    </lineage>
</organism>
<dbReference type="PIRSF" id="PIRSF006621">
    <property type="entry name" value="Dus"/>
    <property type="match status" value="1"/>
</dbReference>
<gene>
    <name evidence="16" type="ordered locus">Glov_2788</name>
</gene>
<reference evidence="16 17" key="1">
    <citation type="submission" date="2008-05" db="EMBL/GenBank/DDBJ databases">
        <title>Complete sequence of chromosome of Geobacter lovleyi SZ.</title>
        <authorList>
            <consortium name="US DOE Joint Genome Institute"/>
            <person name="Lucas S."/>
            <person name="Copeland A."/>
            <person name="Lapidus A."/>
            <person name="Glavina del Rio T."/>
            <person name="Dalin E."/>
            <person name="Tice H."/>
            <person name="Bruce D."/>
            <person name="Goodwin L."/>
            <person name="Pitluck S."/>
            <person name="Chertkov O."/>
            <person name="Meincke L."/>
            <person name="Brettin T."/>
            <person name="Detter J.C."/>
            <person name="Han C."/>
            <person name="Tapia R."/>
            <person name="Kuske C.R."/>
            <person name="Schmutz J."/>
            <person name="Larimer F."/>
            <person name="Land M."/>
            <person name="Hauser L."/>
            <person name="Kyrpides N."/>
            <person name="Mikhailova N."/>
            <person name="Sung Y."/>
            <person name="Fletcher K.E."/>
            <person name="Ritalahti K.M."/>
            <person name="Loeffler F.E."/>
            <person name="Richardson P."/>
        </authorList>
    </citation>
    <scope>NUCLEOTIDE SEQUENCE [LARGE SCALE GENOMIC DNA]</scope>
    <source>
        <strain evidence="17">ATCC BAA-1151 / DSM 17278 / SZ</strain>
    </source>
</reference>
<comment type="similarity">
    <text evidence="12">Belongs to the dus family.</text>
</comment>
<dbReference type="PANTHER" id="PTHR45846:SF1">
    <property type="entry name" value="TRNA-DIHYDROURIDINE(47) SYNTHASE [NAD(P)(+)]-LIKE"/>
    <property type="match status" value="1"/>
</dbReference>
<dbReference type="EC" id="1.3.1.-" evidence="12"/>
<dbReference type="InterPro" id="IPR004652">
    <property type="entry name" value="DusB-like"/>
</dbReference>